<evidence type="ECO:0000313" key="2">
    <source>
        <dbReference type="EMBL" id="MEQ2363329.1"/>
    </source>
</evidence>
<dbReference type="EMBL" id="JBBMEO010000060">
    <property type="protein sequence ID" value="MEQ2363329.1"/>
    <property type="molecule type" value="Genomic_DNA"/>
</dbReference>
<reference evidence="2 3" key="1">
    <citation type="submission" date="2024-03" db="EMBL/GenBank/DDBJ databases">
        <title>Human intestinal bacterial collection.</title>
        <authorList>
            <person name="Pauvert C."/>
            <person name="Hitch T.C.A."/>
            <person name="Clavel T."/>
        </authorList>
    </citation>
    <scope>NUCLEOTIDE SEQUENCE [LARGE SCALE GENOMIC DNA]</scope>
    <source>
        <strain evidence="2 3">CLA-AA-H175</strain>
    </source>
</reference>
<dbReference type="InterPro" id="IPR029063">
    <property type="entry name" value="SAM-dependent_MTases_sf"/>
</dbReference>
<feature type="domain" description="DNA mismatch repair protein MutS-like N-terminal" evidence="1">
    <location>
        <begin position="35"/>
        <end position="117"/>
    </location>
</feature>
<dbReference type="InterPro" id="IPR016151">
    <property type="entry name" value="DNA_mismatch_repair_MutS_N"/>
</dbReference>
<name>A0ABV1B2I6_9FIRM</name>
<organism evidence="2 3">
    <name type="scientific">Faecalibacterium tardum</name>
    <dbReference type="NCBI Taxonomy" id="3133156"/>
    <lineage>
        <taxon>Bacteria</taxon>
        <taxon>Bacillati</taxon>
        <taxon>Bacillota</taxon>
        <taxon>Clostridia</taxon>
        <taxon>Eubacteriales</taxon>
        <taxon>Oscillospiraceae</taxon>
        <taxon>Faecalibacterium</taxon>
    </lineage>
</organism>
<gene>
    <name evidence="2" type="ORF">WMO44_14455</name>
</gene>
<evidence type="ECO:0000259" key="1">
    <source>
        <dbReference type="Pfam" id="PF01624"/>
    </source>
</evidence>
<keyword evidence="3" id="KW-1185">Reference proteome</keyword>
<dbReference type="InterPro" id="IPR007695">
    <property type="entry name" value="DNA_mismatch_repair_MutS-lik_N"/>
</dbReference>
<accession>A0ABV1B2I6</accession>
<comment type="caution">
    <text evidence="2">The sequence shown here is derived from an EMBL/GenBank/DDBJ whole genome shotgun (WGS) entry which is preliminary data.</text>
</comment>
<dbReference type="SUPFAM" id="SSF55271">
    <property type="entry name" value="DNA repair protein MutS, domain I"/>
    <property type="match status" value="1"/>
</dbReference>
<dbReference type="Gene3D" id="3.40.1170.10">
    <property type="entry name" value="DNA repair protein MutS, domain I"/>
    <property type="match status" value="1"/>
</dbReference>
<feature type="non-terminal residue" evidence="2">
    <location>
        <position position="464"/>
    </location>
</feature>
<protein>
    <submittedName>
        <fullName evidence="2">N-domain protein, SNF2 family</fullName>
    </submittedName>
</protein>
<proteinExistence type="predicted"/>
<sequence>MDFSELVSVTDEELEHYHNKAEERPALLPLDAATEYNALKEQHPDALVGFEQNGQFEFYGEDAQKICELLGGKLLEKETALGTVPVTGFPSDQWVYRAKQLWQCGENVYLAGLNEDGTHHQTKYLRREDYLPLGATVHMEGRAFRVDNVNFDKDSVTLQDVALAELRMPIFREEPLALVRELYEQEQEVMEHPLPDYKVGDNVIVDLPTRTIEGKIGYVGETDVRIDTSAHGQSWDNEVINKQQFEDGLRQVEPQLSDEELDELPISAVMDGEVQTFPDAAALDEALNAEPVPEPAGNFHITDYNLGEGGAKQKYARNIEAIRTLFKLEQEHRGATAEEQQVLSQYVGWGGLADAFDPSKDSWAKEYAELKGLLTEEEYAAARASTLNAHYTSPVVIRAIYDAVEKMGFQSGNILEPSMGIGNFFGMLPSGMADSRLYGVELDSITGRIAQKLYPQADITVAGF</sequence>
<evidence type="ECO:0000313" key="3">
    <source>
        <dbReference type="Proteomes" id="UP001457197"/>
    </source>
</evidence>
<dbReference type="Proteomes" id="UP001457197">
    <property type="component" value="Unassembled WGS sequence"/>
</dbReference>
<dbReference type="Pfam" id="PF01624">
    <property type="entry name" value="MutS_I"/>
    <property type="match status" value="1"/>
</dbReference>
<dbReference type="SUPFAM" id="SSF53335">
    <property type="entry name" value="S-adenosyl-L-methionine-dependent methyltransferases"/>
    <property type="match status" value="1"/>
</dbReference>